<name>A0AA38GVD8_TAXCH</name>
<reference evidence="11 12" key="1">
    <citation type="journal article" date="2021" name="Nat. Plants">
        <title>The Taxus genome provides insights into paclitaxel biosynthesis.</title>
        <authorList>
            <person name="Xiong X."/>
            <person name="Gou J."/>
            <person name="Liao Q."/>
            <person name="Li Y."/>
            <person name="Zhou Q."/>
            <person name="Bi G."/>
            <person name="Li C."/>
            <person name="Du R."/>
            <person name="Wang X."/>
            <person name="Sun T."/>
            <person name="Guo L."/>
            <person name="Liang H."/>
            <person name="Lu P."/>
            <person name="Wu Y."/>
            <person name="Zhang Z."/>
            <person name="Ro D.K."/>
            <person name="Shang Y."/>
            <person name="Huang S."/>
            <person name="Yan J."/>
        </authorList>
    </citation>
    <scope>NUCLEOTIDE SEQUENCE [LARGE SCALE GENOMIC DNA]</scope>
    <source>
        <strain evidence="11">Ta-2019</strain>
    </source>
</reference>
<organism evidence="11 12">
    <name type="scientific">Taxus chinensis</name>
    <name type="common">Chinese yew</name>
    <name type="synonym">Taxus wallichiana var. chinensis</name>
    <dbReference type="NCBI Taxonomy" id="29808"/>
    <lineage>
        <taxon>Eukaryota</taxon>
        <taxon>Viridiplantae</taxon>
        <taxon>Streptophyta</taxon>
        <taxon>Embryophyta</taxon>
        <taxon>Tracheophyta</taxon>
        <taxon>Spermatophyta</taxon>
        <taxon>Pinopsida</taxon>
        <taxon>Pinidae</taxon>
        <taxon>Conifers II</taxon>
        <taxon>Cupressales</taxon>
        <taxon>Taxaceae</taxon>
        <taxon>Taxus</taxon>
    </lineage>
</organism>
<protein>
    <recommendedName>
        <fullName evidence="6">Amine oxidase</fullName>
        <ecNumber evidence="6">1.4.3.-</ecNumber>
    </recommendedName>
</protein>
<evidence type="ECO:0000256" key="4">
    <source>
        <dbReference type="ARBA" id="ARBA00023002"/>
    </source>
</evidence>
<evidence type="ECO:0000259" key="8">
    <source>
        <dbReference type="Pfam" id="PF01179"/>
    </source>
</evidence>
<feature type="non-terminal residue" evidence="11">
    <location>
        <position position="1"/>
    </location>
</feature>
<evidence type="ECO:0000313" key="12">
    <source>
        <dbReference type="Proteomes" id="UP000824469"/>
    </source>
</evidence>
<evidence type="ECO:0000259" key="10">
    <source>
        <dbReference type="Pfam" id="PF02728"/>
    </source>
</evidence>
<dbReference type="Gene3D" id="3.10.450.40">
    <property type="match status" value="2"/>
</dbReference>
<dbReference type="Pfam" id="PF01179">
    <property type="entry name" value="Cu_amine_oxid"/>
    <property type="match status" value="1"/>
</dbReference>
<dbReference type="Pfam" id="PF02728">
    <property type="entry name" value="Cu_amine_oxidN3"/>
    <property type="match status" value="1"/>
</dbReference>
<feature type="domain" description="Copper amine oxidase N2-terminal" evidence="9">
    <location>
        <begin position="25"/>
        <end position="108"/>
    </location>
</feature>
<evidence type="ECO:0000313" key="11">
    <source>
        <dbReference type="EMBL" id="KAH9330414.1"/>
    </source>
</evidence>
<dbReference type="PANTHER" id="PTHR10638:SF71">
    <property type="entry name" value="AMINE OXIDASE"/>
    <property type="match status" value="1"/>
</dbReference>
<dbReference type="InterPro" id="IPR016182">
    <property type="entry name" value="Cu_amine_oxidase_N-reg"/>
</dbReference>
<dbReference type="EMBL" id="JAHRHJ020000001">
    <property type="protein sequence ID" value="KAH9330414.1"/>
    <property type="molecule type" value="Genomic_DNA"/>
</dbReference>
<dbReference type="SUPFAM" id="SSF49998">
    <property type="entry name" value="Amine oxidase catalytic domain"/>
    <property type="match status" value="1"/>
</dbReference>
<dbReference type="InterPro" id="IPR015798">
    <property type="entry name" value="Cu_amine_oxidase_C"/>
</dbReference>
<comment type="cofactor">
    <cofactor evidence="6">
        <name>Cu cation</name>
        <dbReference type="ChEBI" id="CHEBI:23378"/>
    </cofactor>
    <text evidence="6">Contains 1 topaquinone per subunit.</text>
</comment>
<evidence type="ECO:0000256" key="6">
    <source>
        <dbReference type="RuleBase" id="RU000672"/>
    </source>
</evidence>
<comment type="similarity">
    <text evidence="1 6">Belongs to the copper/topaquinone oxidase family.</text>
</comment>
<dbReference type="GO" id="GO:0005507">
    <property type="term" value="F:copper ion binding"/>
    <property type="evidence" value="ECO:0007669"/>
    <property type="project" value="InterPro"/>
</dbReference>
<dbReference type="Pfam" id="PF02727">
    <property type="entry name" value="Cu_amine_oxidN2"/>
    <property type="match status" value="1"/>
</dbReference>
<proteinExistence type="inferred from homology"/>
<dbReference type="InterPro" id="IPR015800">
    <property type="entry name" value="Cu_amine_oxidase_N2"/>
</dbReference>
<evidence type="ECO:0000256" key="7">
    <source>
        <dbReference type="SAM" id="SignalP"/>
    </source>
</evidence>
<evidence type="ECO:0000256" key="5">
    <source>
        <dbReference type="ARBA" id="ARBA00023008"/>
    </source>
</evidence>
<gene>
    <name evidence="11" type="ORF">KI387_002522</name>
</gene>
<sequence>MRTSIMLLSLVMVALSLSAGEEELHPLDPLTSSEISHVRELVILKSKLGRLHMKNISFQYMGLEAPEKEAVYQWKRGSSPLPPRMAFVIARIPGETHKLLLYITSKTVVYDKVYHGFGTFSIGWFGEKKQGNRIINVQCFYPNGTVNIYAMPIEGVTVVVDLDEQKIVGYMDRLKIAMPEAKRTDYRRSRQKPPFGLKTNPISIEQPEGPSFKLHGHMVEWANWKFHVGFDLKDRDYERVHSVLLESRDDTTRPIVTVQNGVEK</sequence>
<dbReference type="PANTHER" id="PTHR10638">
    <property type="entry name" value="COPPER AMINE OXIDASE"/>
    <property type="match status" value="1"/>
</dbReference>
<keyword evidence="12" id="KW-1185">Reference proteome</keyword>
<keyword evidence="2 6" id="KW-0479">Metal-binding</keyword>
<keyword evidence="3 6" id="KW-0801">TPQ</keyword>
<keyword evidence="7" id="KW-0732">Signal</keyword>
<accession>A0AA38GVD8</accession>
<evidence type="ECO:0000256" key="2">
    <source>
        <dbReference type="ARBA" id="ARBA00022723"/>
    </source>
</evidence>
<evidence type="ECO:0000256" key="3">
    <source>
        <dbReference type="ARBA" id="ARBA00022772"/>
    </source>
</evidence>
<dbReference type="InterPro" id="IPR015802">
    <property type="entry name" value="Cu_amine_oxidase_N3"/>
</dbReference>
<dbReference type="Proteomes" id="UP000824469">
    <property type="component" value="Unassembled WGS sequence"/>
</dbReference>
<dbReference type="GO" id="GO:0008131">
    <property type="term" value="F:primary methylamine oxidase activity"/>
    <property type="evidence" value="ECO:0007669"/>
    <property type="project" value="InterPro"/>
</dbReference>
<feature type="domain" description="Copper amine oxidase catalytic" evidence="8">
    <location>
        <begin position="203"/>
        <end position="232"/>
    </location>
</feature>
<comment type="caution">
    <text evidence="11">The sequence shown here is derived from an EMBL/GenBank/DDBJ whole genome shotgun (WGS) entry which is preliminary data.</text>
</comment>
<dbReference type="EC" id="1.4.3.-" evidence="6"/>
<feature type="chain" id="PRO_5041368528" description="Amine oxidase" evidence="7">
    <location>
        <begin position="21"/>
        <end position="264"/>
    </location>
</feature>
<comment type="PTM">
    <text evidence="6">Topaquinone (TPQ) is generated by copper-dependent autoxidation of a specific tyrosyl residue.</text>
</comment>
<dbReference type="InterPro" id="IPR000269">
    <property type="entry name" value="Cu_amine_oxidase"/>
</dbReference>
<dbReference type="AlphaFoldDB" id="A0AA38GVD8"/>
<dbReference type="InterPro" id="IPR036460">
    <property type="entry name" value="Cu_amine_oxidase_C_sf"/>
</dbReference>
<evidence type="ECO:0000256" key="1">
    <source>
        <dbReference type="ARBA" id="ARBA00007983"/>
    </source>
</evidence>
<evidence type="ECO:0000259" key="9">
    <source>
        <dbReference type="Pfam" id="PF02727"/>
    </source>
</evidence>
<dbReference type="GO" id="GO:0048038">
    <property type="term" value="F:quinone binding"/>
    <property type="evidence" value="ECO:0007669"/>
    <property type="project" value="InterPro"/>
</dbReference>
<keyword evidence="5 6" id="KW-0186">Copper</keyword>
<keyword evidence="4 6" id="KW-0560">Oxidoreductase</keyword>
<dbReference type="SUPFAM" id="SSF54416">
    <property type="entry name" value="Amine oxidase N-terminal region"/>
    <property type="match status" value="2"/>
</dbReference>
<dbReference type="GO" id="GO:0009308">
    <property type="term" value="P:amine metabolic process"/>
    <property type="evidence" value="ECO:0007669"/>
    <property type="project" value="UniProtKB-UniRule"/>
</dbReference>
<feature type="domain" description="Copper amine oxidase N3-terminal" evidence="10">
    <location>
        <begin position="118"/>
        <end position="173"/>
    </location>
</feature>
<dbReference type="Gene3D" id="2.70.98.20">
    <property type="entry name" value="Copper amine oxidase, catalytic domain"/>
    <property type="match status" value="1"/>
</dbReference>
<feature type="signal peptide" evidence="7">
    <location>
        <begin position="1"/>
        <end position="20"/>
    </location>
</feature>